<organism evidence="2 3">
    <name type="scientific">Prauserella marina</name>
    <dbReference type="NCBI Taxonomy" id="530584"/>
    <lineage>
        <taxon>Bacteria</taxon>
        <taxon>Bacillati</taxon>
        <taxon>Actinomycetota</taxon>
        <taxon>Actinomycetes</taxon>
        <taxon>Pseudonocardiales</taxon>
        <taxon>Pseudonocardiaceae</taxon>
        <taxon>Prauserella</taxon>
    </lineage>
</organism>
<dbReference type="InterPro" id="IPR009839">
    <property type="entry name" value="SseB_N"/>
</dbReference>
<dbReference type="AlphaFoldDB" id="A0A222VIS5"/>
<keyword evidence="3" id="KW-1185">Reference proteome</keyword>
<dbReference type="Pfam" id="PF07179">
    <property type="entry name" value="SseB"/>
    <property type="match status" value="1"/>
</dbReference>
<accession>A0A222VIS5</accession>
<name>A0A222VIS5_9PSEU</name>
<evidence type="ECO:0000313" key="2">
    <source>
        <dbReference type="EMBL" id="SDC68428.1"/>
    </source>
</evidence>
<evidence type="ECO:0000313" key="3">
    <source>
        <dbReference type="Proteomes" id="UP000199494"/>
    </source>
</evidence>
<protein>
    <submittedName>
        <fullName evidence="2">SseB protein N-terminal domain-containing protein</fullName>
    </submittedName>
</protein>
<sequence length="300" mass="32322">MWDALQKGDSQRFARLVIENRLYVPKLPERNSPDWWELSTALALEREHVFVFTSVASMDLVLGRFVRGYGTTDFATLLRQWRNPDWALAINPGLPIGLALPPAALPAVASGELSLKAISEVEEETSEFMEGEIRALCLEGLGVDQESASGPQSSAPVNALERELVAAVAQQDGGAFIDAVIGADVVVPTSRPVTDPVELDELTEEDFPWLKIEGGPVTAVPVFSSESLLDDIVTAPGDRPRVTIPFLSVLTRWPDETHVLCFNPGTDTELILFGDTVLELLAAVAEAIDDGSGSGGGQPY</sequence>
<dbReference type="Proteomes" id="UP000199494">
    <property type="component" value="Unassembled WGS sequence"/>
</dbReference>
<dbReference type="KEGG" id="pmad:BAY61_01160"/>
<feature type="domain" description="SseB protein N-terminal" evidence="1">
    <location>
        <begin position="161"/>
        <end position="277"/>
    </location>
</feature>
<proteinExistence type="predicted"/>
<dbReference type="OrthoDB" id="3288975at2"/>
<reference evidence="2 3" key="1">
    <citation type="submission" date="2016-10" db="EMBL/GenBank/DDBJ databases">
        <authorList>
            <person name="de Groot N.N."/>
        </authorList>
    </citation>
    <scope>NUCLEOTIDE SEQUENCE [LARGE SCALE GENOMIC DNA]</scope>
    <source>
        <strain evidence="2 3">CGMCC 4.5506</strain>
    </source>
</reference>
<dbReference type="RefSeq" id="WP_091801396.1">
    <property type="nucleotide sequence ID" value="NZ_CP016353.1"/>
</dbReference>
<gene>
    <name evidence="2" type="ORF">SAMN05421630_103184</name>
</gene>
<evidence type="ECO:0000259" key="1">
    <source>
        <dbReference type="Pfam" id="PF07179"/>
    </source>
</evidence>
<dbReference type="STRING" id="530584.SAMN05421630_103184"/>
<dbReference type="EMBL" id="FMZE01000003">
    <property type="protein sequence ID" value="SDC68428.1"/>
    <property type="molecule type" value="Genomic_DNA"/>
</dbReference>